<proteinExistence type="predicted"/>
<feature type="signal peptide" evidence="1">
    <location>
        <begin position="1"/>
        <end position="20"/>
    </location>
</feature>
<gene>
    <name evidence="2" type="ORF">NQ315_003742</name>
</gene>
<feature type="chain" id="PRO_5043888644" evidence="1">
    <location>
        <begin position="21"/>
        <end position="232"/>
    </location>
</feature>
<comment type="caution">
    <text evidence="2">The sequence shown here is derived from an EMBL/GenBank/DDBJ whole genome shotgun (WGS) entry which is preliminary data.</text>
</comment>
<reference evidence="2 3" key="1">
    <citation type="journal article" date="2023" name="Insect Mol. Biol.">
        <title>Genome sequencing provides insights into the evolution of gene families encoding plant cell wall-degrading enzymes in longhorned beetles.</title>
        <authorList>
            <person name="Shin N.R."/>
            <person name="Okamura Y."/>
            <person name="Kirsch R."/>
            <person name="Pauchet Y."/>
        </authorList>
    </citation>
    <scope>NUCLEOTIDE SEQUENCE [LARGE SCALE GENOMIC DNA]</scope>
    <source>
        <strain evidence="2">EAD_L_NR</strain>
    </source>
</reference>
<keyword evidence="1" id="KW-0732">Signal</keyword>
<name>A0AAV8VHZ5_9CUCU</name>
<dbReference type="AlphaFoldDB" id="A0AAV8VHZ5"/>
<evidence type="ECO:0000313" key="3">
    <source>
        <dbReference type="Proteomes" id="UP001159042"/>
    </source>
</evidence>
<sequence>MKCLVLVSILFILGVTTSLGLDNGHTSEGKTKVLKRIVKRSLGNLNAQILPVLEGQIIASCKNGEAANDLPDVFRDMKSCIARKQIIRTPKEEYLKNIEKCSQDAITKTKNCLSDEKKYFPDFLLVLVKSVVSFMYDDVDLLRVDLAACIPRISSFDAQNSYLTCVRDTALQTHDTTELPNSKAEFCAKFIPINNCFTDMIKDYCPQTSNLKKLREDYINMGKRPCGEKEVS</sequence>
<dbReference type="Proteomes" id="UP001159042">
    <property type="component" value="Unassembled WGS sequence"/>
</dbReference>
<accession>A0AAV8VHZ5</accession>
<organism evidence="2 3">
    <name type="scientific">Exocentrus adspersus</name>
    <dbReference type="NCBI Taxonomy" id="1586481"/>
    <lineage>
        <taxon>Eukaryota</taxon>
        <taxon>Metazoa</taxon>
        <taxon>Ecdysozoa</taxon>
        <taxon>Arthropoda</taxon>
        <taxon>Hexapoda</taxon>
        <taxon>Insecta</taxon>
        <taxon>Pterygota</taxon>
        <taxon>Neoptera</taxon>
        <taxon>Endopterygota</taxon>
        <taxon>Coleoptera</taxon>
        <taxon>Polyphaga</taxon>
        <taxon>Cucujiformia</taxon>
        <taxon>Chrysomeloidea</taxon>
        <taxon>Cerambycidae</taxon>
        <taxon>Lamiinae</taxon>
        <taxon>Acanthocinini</taxon>
        <taxon>Exocentrus</taxon>
    </lineage>
</organism>
<protein>
    <submittedName>
        <fullName evidence="2">Uncharacterized protein</fullName>
    </submittedName>
</protein>
<evidence type="ECO:0000256" key="1">
    <source>
        <dbReference type="SAM" id="SignalP"/>
    </source>
</evidence>
<dbReference type="EMBL" id="JANEYG010000086">
    <property type="protein sequence ID" value="KAJ8913833.1"/>
    <property type="molecule type" value="Genomic_DNA"/>
</dbReference>
<keyword evidence="3" id="KW-1185">Reference proteome</keyword>
<evidence type="ECO:0000313" key="2">
    <source>
        <dbReference type="EMBL" id="KAJ8913833.1"/>
    </source>
</evidence>